<sequence>MAPIPPPALPSAPLNARIKADLVGAKPTWQAASHIVVRNNFNAQSHPERDPLASVRDVSVQVSHPAGTFSCTIYTPEVSLAGPLPVLVYFHGGGFVIGNPASHKAQAVWCATGASCIVVSVDYRLAPEFPYPTPVHDSVEAVEWVFNNAKELNINPKRITVGGDSAGGNLTTVVALELGGRKDSKTIICQQLLVYPVTDLLRLYPDSYDSYIRYGTGLGLETKSMIWLIDHYLDGLGEKLTPAEFQSRAAEMTASPIVATSEELSLGHRS</sequence>
<organism evidence="4 5">
    <name type="scientific">Gonapodya prolifera (strain JEL478)</name>
    <name type="common">Monoblepharis prolifera</name>
    <dbReference type="NCBI Taxonomy" id="1344416"/>
    <lineage>
        <taxon>Eukaryota</taxon>
        <taxon>Fungi</taxon>
        <taxon>Fungi incertae sedis</taxon>
        <taxon>Chytridiomycota</taxon>
        <taxon>Chytridiomycota incertae sedis</taxon>
        <taxon>Monoblepharidomycetes</taxon>
        <taxon>Monoblepharidales</taxon>
        <taxon>Gonapodyaceae</taxon>
        <taxon>Gonapodya</taxon>
    </lineage>
</organism>
<dbReference type="EMBL" id="KQ965767">
    <property type="protein sequence ID" value="KXS14765.1"/>
    <property type="molecule type" value="Genomic_DNA"/>
</dbReference>
<dbReference type="Proteomes" id="UP000070544">
    <property type="component" value="Unassembled WGS sequence"/>
</dbReference>
<reference evidence="4 5" key="1">
    <citation type="journal article" date="2015" name="Genome Biol. Evol.">
        <title>Phylogenomic analyses indicate that early fungi evolved digesting cell walls of algal ancestors of land plants.</title>
        <authorList>
            <person name="Chang Y."/>
            <person name="Wang S."/>
            <person name="Sekimoto S."/>
            <person name="Aerts A.L."/>
            <person name="Choi C."/>
            <person name="Clum A."/>
            <person name="LaButti K.M."/>
            <person name="Lindquist E.A."/>
            <person name="Yee Ngan C."/>
            <person name="Ohm R.A."/>
            <person name="Salamov A.A."/>
            <person name="Grigoriev I.V."/>
            <person name="Spatafora J.W."/>
            <person name="Berbee M.L."/>
        </authorList>
    </citation>
    <scope>NUCLEOTIDE SEQUENCE [LARGE SCALE GENOMIC DNA]</scope>
    <source>
        <strain evidence="4 5">JEL478</strain>
    </source>
</reference>
<dbReference type="Pfam" id="PF07859">
    <property type="entry name" value="Abhydrolase_3"/>
    <property type="match status" value="1"/>
</dbReference>
<evidence type="ECO:0000256" key="1">
    <source>
        <dbReference type="ARBA" id="ARBA00010515"/>
    </source>
</evidence>
<evidence type="ECO:0000313" key="4">
    <source>
        <dbReference type="EMBL" id="KXS14765.1"/>
    </source>
</evidence>
<accession>A0A139AE98</accession>
<dbReference type="PANTHER" id="PTHR48081:SF8">
    <property type="entry name" value="ALPHA_BETA HYDROLASE FOLD-3 DOMAIN-CONTAINING PROTEIN-RELATED"/>
    <property type="match status" value="1"/>
</dbReference>
<keyword evidence="5" id="KW-1185">Reference proteome</keyword>
<dbReference type="Gene3D" id="3.40.50.1820">
    <property type="entry name" value="alpha/beta hydrolase"/>
    <property type="match status" value="1"/>
</dbReference>
<dbReference type="GO" id="GO:0016787">
    <property type="term" value="F:hydrolase activity"/>
    <property type="evidence" value="ECO:0007669"/>
    <property type="project" value="UniProtKB-KW"/>
</dbReference>
<dbReference type="InterPro" id="IPR029058">
    <property type="entry name" value="AB_hydrolase_fold"/>
</dbReference>
<dbReference type="InterPro" id="IPR050300">
    <property type="entry name" value="GDXG_lipolytic_enzyme"/>
</dbReference>
<evidence type="ECO:0000256" key="2">
    <source>
        <dbReference type="ARBA" id="ARBA00022801"/>
    </source>
</evidence>
<keyword evidence="2" id="KW-0378">Hydrolase</keyword>
<dbReference type="SUPFAM" id="SSF53474">
    <property type="entry name" value="alpha/beta-Hydrolases"/>
    <property type="match status" value="1"/>
</dbReference>
<evidence type="ECO:0000313" key="5">
    <source>
        <dbReference type="Proteomes" id="UP000070544"/>
    </source>
</evidence>
<feature type="domain" description="Alpha/beta hydrolase fold-3" evidence="3">
    <location>
        <begin position="87"/>
        <end position="241"/>
    </location>
</feature>
<proteinExistence type="inferred from homology"/>
<dbReference type="InterPro" id="IPR013094">
    <property type="entry name" value="AB_hydrolase_3"/>
</dbReference>
<name>A0A139AE98_GONPJ</name>
<dbReference type="OrthoDB" id="408631at2759"/>
<gene>
    <name evidence="4" type="ORF">M427DRAFT_32968</name>
</gene>
<dbReference type="STRING" id="1344416.A0A139AE98"/>
<evidence type="ECO:0000259" key="3">
    <source>
        <dbReference type="Pfam" id="PF07859"/>
    </source>
</evidence>
<dbReference type="PROSITE" id="PS01173">
    <property type="entry name" value="LIPASE_GDXG_HIS"/>
    <property type="match status" value="1"/>
</dbReference>
<dbReference type="PANTHER" id="PTHR48081">
    <property type="entry name" value="AB HYDROLASE SUPERFAMILY PROTEIN C4A8.06C"/>
    <property type="match status" value="1"/>
</dbReference>
<dbReference type="AlphaFoldDB" id="A0A139AE98"/>
<comment type="similarity">
    <text evidence="1">Belongs to the 'GDXG' lipolytic enzyme family.</text>
</comment>
<protein>
    <recommendedName>
        <fullName evidence="3">Alpha/beta hydrolase fold-3 domain-containing protein</fullName>
    </recommendedName>
</protein>
<dbReference type="InterPro" id="IPR002168">
    <property type="entry name" value="Lipase_GDXG_HIS_AS"/>
</dbReference>